<feature type="domain" description="RNase H type-1" evidence="1">
    <location>
        <begin position="1"/>
        <end position="131"/>
    </location>
</feature>
<accession>A0A1F4NPW4</accession>
<dbReference type="Pfam" id="PF13456">
    <property type="entry name" value="RVT_3"/>
    <property type="match status" value="1"/>
</dbReference>
<organism evidence="2 3">
    <name type="scientific">candidate division Kazan bacterium RIFCSPLOWO2_01_FULL_45_19</name>
    <dbReference type="NCBI Taxonomy" id="1798538"/>
    <lineage>
        <taxon>Bacteria</taxon>
        <taxon>Bacteria division Kazan-3B-28</taxon>
    </lineage>
</organism>
<dbReference type="InterPro" id="IPR002156">
    <property type="entry name" value="RNaseH_domain"/>
</dbReference>
<protein>
    <recommendedName>
        <fullName evidence="1">RNase H type-1 domain-containing protein</fullName>
    </recommendedName>
</protein>
<comment type="caution">
    <text evidence="2">The sequence shown here is derived from an EMBL/GenBank/DDBJ whole genome shotgun (WGS) entry which is preliminary data.</text>
</comment>
<dbReference type="InterPro" id="IPR053151">
    <property type="entry name" value="RNase_H-like"/>
</dbReference>
<dbReference type="GO" id="GO:0004523">
    <property type="term" value="F:RNA-DNA hybrid ribonuclease activity"/>
    <property type="evidence" value="ECO:0007669"/>
    <property type="project" value="InterPro"/>
</dbReference>
<dbReference type="Proteomes" id="UP000178085">
    <property type="component" value="Unassembled WGS sequence"/>
</dbReference>
<dbReference type="AlphaFoldDB" id="A0A1F4NPW4"/>
<dbReference type="PANTHER" id="PTHR47723:SF19">
    <property type="entry name" value="POLYNUCLEOTIDYL TRANSFERASE, RIBONUCLEASE H-LIKE SUPERFAMILY PROTEIN"/>
    <property type="match status" value="1"/>
</dbReference>
<dbReference type="PANTHER" id="PTHR47723">
    <property type="entry name" value="OS05G0353850 PROTEIN"/>
    <property type="match status" value="1"/>
</dbReference>
<reference evidence="2 3" key="1">
    <citation type="journal article" date="2016" name="Nat. Commun.">
        <title>Thousands of microbial genomes shed light on interconnected biogeochemical processes in an aquifer system.</title>
        <authorList>
            <person name="Anantharaman K."/>
            <person name="Brown C.T."/>
            <person name="Hug L.A."/>
            <person name="Sharon I."/>
            <person name="Castelle C.J."/>
            <person name="Probst A.J."/>
            <person name="Thomas B.C."/>
            <person name="Singh A."/>
            <person name="Wilkins M.J."/>
            <person name="Karaoz U."/>
            <person name="Brodie E.L."/>
            <person name="Williams K.H."/>
            <person name="Hubbard S.S."/>
            <person name="Banfield J.F."/>
        </authorList>
    </citation>
    <scope>NUCLEOTIDE SEQUENCE [LARGE SCALE GENOMIC DNA]</scope>
</reference>
<dbReference type="InterPro" id="IPR036397">
    <property type="entry name" value="RNaseH_sf"/>
</dbReference>
<name>A0A1F4NPW4_UNCK3</name>
<dbReference type="PROSITE" id="PS50879">
    <property type="entry name" value="RNASE_H_1"/>
    <property type="match status" value="1"/>
</dbReference>
<dbReference type="CDD" id="cd09279">
    <property type="entry name" value="RNase_HI_like"/>
    <property type="match status" value="1"/>
</dbReference>
<dbReference type="GO" id="GO:0003676">
    <property type="term" value="F:nucleic acid binding"/>
    <property type="evidence" value="ECO:0007669"/>
    <property type="project" value="InterPro"/>
</dbReference>
<dbReference type="EMBL" id="METD01000001">
    <property type="protein sequence ID" value="OGB73495.1"/>
    <property type="molecule type" value="Genomic_DNA"/>
</dbReference>
<dbReference type="SUPFAM" id="SSF53098">
    <property type="entry name" value="Ribonuclease H-like"/>
    <property type="match status" value="1"/>
</dbReference>
<sequence>MTKLYLNTDGGARGNPGPAATGVVATDAKGKVVKTTSRYLGEATNNQAEYLALIDGLKVAIKLKPSELVVKLDSELIVKQLSGEYRVRDAHLQPLFAEVQKLIGKLTKVNFQHVRRELNKPADQLVNQVLDARQR</sequence>
<dbReference type="InterPro" id="IPR012337">
    <property type="entry name" value="RNaseH-like_sf"/>
</dbReference>
<evidence type="ECO:0000259" key="1">
    <source>
        <dbReference type="PROSITE" id="PS50879"/>
    </source>
</evidence>
<gene>
    <name evidence="2" type="ORF">A3K51_01390</name>
</gene>
<evidence type="ECO:0000313" key="3">
    <source>
        <dbReference type="Proteomes" id="UP000178085"/>
    </source>
</evidence>
<dbReference type="Gene3D" id="3.30.420.10">
    <property type="entry name" value="Ribonuclease H-like superfamily/Ribonuclease H"/>
    <property type="match status" value="1"/>
</dbReference>
<evidence type="ECO:0000313" key="2">
    <source>
        <dbReference type="EMBL" id="OGB73495.1"/>
    </source>
</evidence>
<proteinExistence type="predicted"/>